<geneLocation type="plasmid" evidence="3 4">
    <name>Cy782201</name>
</geneLocation>
<dbReference type="Proteomes" id="UP000008206">
    <property type="component" value="Plasmid Cy782201"/>
</dbReference>
<gene>
    <name evidence="3" type="ordered locus">Cyan7822_6058</name>
</gene>
<dbReference type="InterPro" id="IPR022385">
    <property type="entry name" value="Rhs_assc_core"/>
</dbReference>
<dbReference type="PANTHER" id="PTHR32305:SF15">
    <property type="entry name" value="PROTEIN RHSA-RELATED"/>
    <property type="match status" value="1"/>
</dbReference>
<evidence type="ECO:0000259" key="2">
    <source>
        <dbReference type="Pfam" id="PF25023"/>
    </source>
</evidence>
<dbReference type="NCBIfam" id="TIGR03696">
    <property type="entry name" value="Rhs_assc_core"/>
    <property type="match status" value="1"/>
</dbReference>
<evidence type="ECO:0000256" key="1">
    <source>
        <dbReference type="ARBA" id="ARBA00022737"/>
    </source>
</evidence>
<name>E0ULS4_GLOV7</name>
<dbReference type="InterPro" id="IPR050708">
    <property type="entry name" value="T6SS_VgrG/RHS"/>
</dbReference>
<dbReference type="Pfam" id="PF25023">
    <property type="entry name" value="TEN_YD-shell"/>
    <property type="match status" value="1"/>
</dbReference>
<reference evidence="4" key="1">
    <citation type="journal article" date="2011" name="MBio">
        <title>Novel metabolic attributes of the genus Cyanothece, comprising a group of unicellular nitrogen-fixing Cyanobacteria.</title>
        <authorList>
            <person name="Bandyopadhyay A."/>
            <person name="Elvitigala T."/>
            <person name="Welsh E."/>
            <person name="Stockel J."/>
            <person name="Liberton M."/>
            <person name="Min H."/>
            <person name="Sherman L.A."/>
            <person name="Pakrasi H.B."/>
        </authorList>
    </citation>
    <scope>NUCLEOTIDE SEQUENCE [LARGE SCALE GENOMIC DNA]</scope>
    <source>
        <strain evidence="4">PCC 7822</strain>
        <plasmid evidence="4">Cy782201</plasmid>
    </source>
</reference>
<feature type="domain" description="Teneurin-like YD-shell" evidence="2">
    <location>
        <begin position="163"/>
        <end position="345"/>
    </location>
</feature>
<dbReference type="Pfam" id="PF05593">
    <property type="entry name" value="RHS_repeat"/>
    <property type="match status" value="2"/>
</dbReference>
<dbReference type="AlphaFoldDB" id="E0ULS4"/>
<dbReference type="Gene3D" id="2.180.10.10">
    <property type="entry name" value="RHS repeat-associated core"/>
    <property type="match status" value="1"/>
</dbReference>
<dbReference type="KEGG" id="cyj:Cyan7822_6058"/>
<keyword evidence="1" id="KW-0677">Repeat</keyword>
<dbReference type="InterPro" id="IPR056823">
    <property type="entry name" value="TEN-like_YD-shell"/>
</dbReference>
<accession>E0ULS4</accession>
<protein>
    <submittedName>
        <fullName evidence="3">YD repeat protein</fullName>
    </submittedName>
</protein>
<dbReference type="NCBIfam" id="TIGR01643">
    <property type="entry name" value="YD_repeat_2x"/>
    <property type="match status" value="2"/>
</dbReference>
<dbReference type="RefSeq" id="WP_013334654.1">
    <property type="nucleotide sequence ID" value="NC_014533.1"/>
</dbReference>
<proteinExistence type="predicted"/>
<sequence>MTYDQINRLVERILPNGVKTTYTYNTQDHVISIVHKNTDGTVLASVTYERSGIGEPTKIIREDGSYTLLAYDSALRLTQEAYYDGAGTLLEKMSYSYDESGKRITKIDKAGNHNYNYQSDYQLTSITEASETEAYTYDNNGRLTLVSRDGQTLDLNHDVFDHLTEVENQTTGTTLEYTYDGEGRRISAIEGSTVRQFLVAPAMGGGLESTDLLSDEQGNLLANYIYAGNTPFMRLDANGNPIYYLTDGIGSVIGLANATGQNIGKFVYDSFGNIRVASGSGINPAKTGGDFRFQGQWLESETGLYYLRARDYDPKTGRFLSRDPVDIIETEPESFNAYQFAYNNPQIYSDPTGEFTLIEINTSLSVQDILQSIRSYAAYETKQYVKDKVGSIISNYLLQAIQAFVPIPGQVFDVLRNGDPRDAGNTLERLIIEQVCGVFHGSQYLQWLWLQPSVSENGQPISDGFNCPGGLSIIPGTRRPDFIFKKGGPASTDFAAGKGDKAYLIGDIKLSVTTLYKDYVAPGSKVGQWHAISNYAKYQNKHQVVPITGFITMFQGPQRQQQNYISALERLALQQQVAMVILTLLG</sequence>
<dbReference type="HOGENOM" id="CLU_465191_0_0_3"/>
<dbReference type="EMBL" id="CP002199">
    <property type="protein sequence ID" value="ADN17904.1"/>
    <property type="molecule type" value="Genomic_DNA"/>
</dbReference>
<dbReference type="InterPro" id="IPR031325">
    <property type="entry name" value="RHS_repeat"/>
</dbReference>
<dbReference type="PANTHER" id="PTHR32305">
    <property type="match status" value="1"/>
</dbReference>
<keyword evidence="4" id="KW-1185">Reference proteome</keyword>
<evidence type="ECO:0000313" key="4">
    <source>
        <dbReference type="Proteomes" id="UP000008206"/>
    </source>
</evidence>
<evidence type="ECO:0000313" key="3">
    <source>
        <dbReference type="EMBL" id="ADN17904.1"/>
    </source>
</evidence>
<keyword evidence="3" id="KW-0614">Plasmid</keyword>
<dbReference type="InterPro" id="IPR006530">
    <property type="entry name" value="YD"/>
</dbReference>
<organism evidence="3 4">
    <name type="scientific">Gloeothece verrucosa (strain PCC 7822)</name>
    <name type="common">Cyanothece sp. (strain PCC 7822)</name>
    <dbReference type="NCBI Taxonomy" id="497965"/>
    <lineage>
        <taxon>Bacteria</taxon>
        <taxon>Bacillati</taxon>
        <taxon>Cyanobacteriota</taxon>
        <taxon>Cyanophyceae</taxon>
        <taxon>Oscillatoriophycideae</taxon>
        <taxon>Chroococcales</taxon>
        <taxon>Aphanothecaceae</taxon>
        <taxon>Gloeothece</taxon>
        <taxon>Gloeothece verrucosa</taxon>
    </lineage>
</organism>